<dbReference type="Pfam" id="PF03937">
    <property type="entry name" value="Sdh5"/>
    <property type="match status" value="1"/>
</dbReference>
<protein>
    <recommendedName>
        <fullName evidence="2">FAD assembly factor SdhE</fullName>
    </recommendedName>
</protein>
<feature type="region of interest" description="Disordered" evidence="4">
    <location>
        <begin position="1"/>
        <end position="41"/>
    </location>
</feature>
<evidence type="ECO:0000256" key="2">
    <source>
        <dbReference type="ARBA" id="ARBA00019418"/>
    </source>
</evidence>
<reference evidence="6" key="2">
    <citation type="journal article" date="2013" name="PLoS ONE">
        <title>Genome implosion elicits host-confinement in Alcaligenaceae: evidence from the comparative genomics of Tetrathiobacter kashmirensis, a pathogen in the making.</title>
        <authorList>
            <person name="Ghosh W."/>
            <person name="Alam M."/>
            <person name="Roy C."/>
            <person name="Pyne P."/>
            <person name="George A."/>
            <person name="Chakraborty R."/>
            <person name="Majumder S."/>
            <person name="Agarwal A."/>
            <person name="Chakraborty S."/>
            <person name="Majumdar S."/>
            <person name="Gupta S.K."/>
        </authorList>
    </citation>
    <scope>NUCLEOTIDE SEQUENCE [LARGE SCALE GENOMIC DNA]</scope>
    <source>
        <strain evidence="6">WT001</strain>
    </source>
</reference>
<dbReference type="Gene3D" id="1.10.150.250">
    <property type="entry name" value="Flavinator of succinate dehydrogenase"/>
    <property type="match status" value="1"/>
</dbReference>
<dbReference type="SUPFAM" id="SSF109910">
    <property type="entry name" value="YgfY-like"/>
    <property type="match status" value="1"/>
</dbReference>
<dbReference type="KEGG" id="aka:TKWG_16570"/>
<dbReference type="InterPro" id="IPR005631">
    <property type="entry name" value="SDH"/>
</dbReference>
<evidence type="ECO:0000256" key="3">
    <source>
        <dbReference type="ARBA" id="ARBA00023186"/>
    </source>
</evidence>
<dbReference type="InterPro" id="IPR036714">
    <property type="entry name" value="SDH_sf"/>
</dbReference>
<proteinExistence type="inferred from homology"/>
<evidence type="ECO:0000313" key="5">
    <source>
        <dbReference type="EMBL" id="AFK63254.1"/>
    </source>
</evidence>
<organism evidence="5 6">
    <name type="scientific">Advenella kashmirensis (strain DSM 17095 / LMG 22695 / WT001)</name>
    <name type="common">Tetrathiobacter kashmirensis</name>
    <dbReference type="NCBI Taxonomy" id="1036672"/>
    <lineage>
        <taxon>Bacteria</taxon>
        <taxon>Pseudomonadati</taxon>
        <taxon>Pseudomonadota</taxon>
        <taxon>Betaproteobacteria</taxon>
        <taxon>Burkholderiales</taxon>
        <taxon>Alcaligenaceae</taxon>
    </lineage>
</organism>
<keyword evidence="3" id="KW-0143">Chaperone</keyword>
<evidence type="ECO:0000256" key="4">
    <source>
        <dbReference type="SAM" id="MobiDB-lite"/>
    </source>
</evidence>
<evidence type="ECO:0000313" key="6">
    <source>
        <dbReference type="Proteomes" id="UP000005267"/>
    </source>
</evidence>
<accession>I3UE16</accession>
<evidence type="ECO:0000256" key="1">
    <source>
        <dbReference type="ARBA" id="ARBA00008571"/>
    </source>
</evidence>
<name>I3UE16_ADVKW</name>
<keyword evidence="6" id="KW-1185">Reference proteome</keyword>
<dbReference type="EMBL" id="CP003555">
    <property type="protein sequence ID" value="AFK63254.1"/>
    <property type="molecule type" value="Genomic_DNA"/>
</dbReference>
<feature type="compositionally biased region" description="Polar residues" evidence="4">
    <location>
        <begin position="8"/>
        <end position="20"/>
    </location>
</feature>
<dbReference type="STRING" id="1036672.TKWG_16570"/>
<dbReference type="AlphaFoldDB" id="I3UE16"/>
<dbReference type="Proteomes" id="UP000005267">
    <property type="component" value="Chromosome"/>
</dbReference>
<gene>
    <name evidence="5" type="ordered locus">TKWG_16570</name>
</gene>
<reference evidence="5 6" key="1">
    <citation type="journal article" date="2011" name="J. Bacteriol.">
        <title>Whole-genome shotgun sequencing of the sulfur-oxidizing chemoautotroph Tetrathiobacter kashmirensis.</title>
        <authorList>
            <person name="Ghosh W."/>
            <person name="George A."/>
            <person name="Agarwal A."/>
            <person name="Raj P."/>
            <person name="Alam M."/>
            <person name="Pyne P."/>
            <person name="Das Gupta S.K."/>
        </authorList>
    </citation>
    <scope>NUCLEOTIDE SEQUENCE [LARGE SCALE GENOMIC DNA]</scope>
    <source>
        <strain evidence="5 6">WT001</strain>
    </source>
</reference>
<comment type="similarity">
    <text evidence="1">Belongs to the SdhE FAD assembly factor family.</text>
</comment>
<dbReference type="HOGENOM" id="CLU_2140531_0_0_4"/>
<sequence length="112" mass="12601">MSERAESDQGNWQDQGTDGSSCGLIKNDHTKRTGTGTPSLASRRGLLENDLIITKFLDRYEQELTDEDVSSLTQLFELDDNSLLDILLDRANPEGIYDTPNIQRLIDLMRQG</sequence>